<keyword evidence="4" id="KW-0378">Hydrolase</keyword>
<dbReference type="InterPro" id="IPR052025">
    <property type="entry name" value="Xyloglucanase_GH74"/>
</dbReference>
<dbReference type="InterPro" id="IPR036278">
    <property type="entry name" value="Sialidase_sf"/>
</dbReference>
<evidence type="ECO:0000256" key="1">
    <source>
        <dbReference type="ARBA" id="ARBA00022737"/>
    </source>
</evidence>
<sequence length="1085" mass="119243">MKRILSTLLTLCLAGAVIGAEQNDSPAPYKGLEWRNIGPGFMSGRIGDIARHPGDTSVWYVGVASGGVWKTTNAGVTFTPVFDEQTSYSIGALAIDPSNPHTVWVGTGENNGGRHIGFGDGIYRSDDDGETWTNMGLADSQHISTIIVHPDDSNTVWVAVQGPLWTKGGERGLYMTTDGGKTWEKTLGGGLWTGVTDVVIDSRDPDVLYAATWQHQRTVAAYMGGGPESGLHRSLDGGRSWTKLSKGLPKGNMGKIGLAISLHDPDVVYAAIELDRRTGGVWRSDDRGASWVKGADAVSGGTGPHYYQELTASMHKHDRLYLVGPTVLKSEDGGKTFEPMPHPNQHGDMHAIVFDPEDPDYIMMGTDGGVYESFDLGDTWRYMSNLPVTQYYKLALDDTEPFYNIYGGTQDNNTQGGPSRTDTVNGIRNADWEVVLGGDGHQPATEPGNPDIMYAESQQGHLNRVDMTTGESIFIQPQAAPGEPPERFNWDSPILVSPHDPTRLYFASQRVWRSDNRGDEWTAISSDLTRNQDRMLLPLMEQTWSWDAPWDMFAMSDYNTITSLAESPLEEGLLYAATDDGLIQVSENAGDSWRRLEVGSLPGVPKTAFVNDIRADLHDADTVYVALDNHKYGDFKPYLLVSRNRGRSWSSITEGIPDRHLVWRLVQDHVRADLMFVGTEFGVFMTLDAGKHWEKFSAGMPTISIRDIQIQRRENDLVAASFGRGFFVMDDFSALRELTADTLDDEATLFETRDADWYFPRKVLGARKRGSQGDDLYVAENPPFGAVLTYHLAQGFPTLEKQRQDAEKARLAAGGQVKFAGWDAVEAERREAAPALKMVIRDAGGEVIRRLDVPADKGFHRVAWDLRHPYYGSVETPPNWQGLPPTGFMVIPGTYSAELVLLKDGQSRLLDDPVSFEVTRMYEPALAGADLEEVDAFWKEFSALSAQVSAASYTLDDALETVATMQEMLAVTAAAPGELDQKLHMLHQELYELDEALNGNRSVAEIGNYQVQRVSDWLSHASSGVSNSSYGPTPAHRQSLGYAAQVFAPIRSRLNAVIGTEIPGLRKELQAAGAPWGAGQSIPAI</sequence>
<dbReference type="Proteomes" id="UP001626537">
    <property type="component" value="Chromosome"/>
</dbReference>
<name>A0ABZ0I1R3_9GAMM</name>
<dbReference type="SUPFAM" id="SSF110296">
    <property type="entry name" value="Oligoxyloglucan reducing end-specific cellobiohydrolase"/>
    <property type="match status" value="1"/>
</dbReference>
<protein>
    <submittedName>
        <fullName evidence="4">Glycosyl hydrolase</fullName>
    </submittedName>
</protein>
<dbReference type="Pfam" id="PF15902">
    <property type="entry name" value="Sortilin-Vps10"/>
    <property type="match status" value="1"/>
</dbReference>
<keyword evidence="5" id="KW-1185">Reference proteome</keyword>
<feature type="domain" description="Sortilin N-terminal" evidence="3">
    <location>
        <begin position="122"/>
        <end position="247"/>
    </location>
</feature>
<evidence type="ECO:0000259" key="3">
    <source>
        <dbReference type="Pfam" id="PF15902"/>
    </source>
</evidence>
<reference evidence="4 5" key="1">
    <citation type="submission" date="2023-10" db="EMBL/GenBank/DDBJ databases">
        <title>Two novel species belonging to the OM43/NOR5 clade.</title>
        <authorList>
            <person name="Park M."/>
        </authorList>
    </citation>
    <scope>NUCLEOTIDE SEQUENCE [LARGE SCALE GENOMIC DNA]</scope>
    <source>
        <strain evidence="4 5">IMCC43200</strain>
    </source>
</reference>
<dbReference type="EMBL" id="CP136864">
    <property type="protein sequence ID" value="WOJ92723.1"/>
    <property type="molecule type" value="Genomic_DNA"/>
</dbReference>
<evidence type="ECO:0000256" key="2">
    <source>
        <dbReference type="SAM" id="SignalP"/>
    </source>
</evidence>
<feature type="signal peptide" evidence="2">
    <location>
        <begin position="1"/>
        <end position="19"/>
    </location>
</feature>
<evidence type="ECO:0000313" key="4">
    <source>
        <dbReference type="EMBL" id="WOJ92723.1"/>
    </source>
</evidence>
<keyword evidence="1" id="KW-0677">Repeat</keyword>
<dbReference type="InterPro" id="IPR015943">
    <property type="entry name" value="WD40/YVTN_repeat-like_dom_sf"/>
</dbReference>
<dbReference type="PANTHER" id="PTHR43739">
    <property type="entry name" value="XYLOGLUCANASE (EUROFUNG)"/>
    <property type="match status" value="1"/>
</dbReference>
<evidence type="ECO:0000313" key="5">
    <source>
        <dbReference type="Proteomes" id="UP001626537"/>
    </source>
</evidence>
<dbReference type="Gene3D" id="2.130.10.10">
    <property type="entry name" value="YVTN repeat-like/Quinoprotein amine dehydrogenase"/>
    <property type="match status" value="4"/>
</dbReference>
<dbReference type="GO" id="GO:0016787">
    <property type="term" value="F:hydrolase activity"/>
    <property type="evidence" value="ECO:0007669"/>
    <property type="project" value="UniProtKB-KW"/>
</dbReference>
<dbReference type="RefSeq" id="WP_407347322.1">
    <property type="nucleotide sequence ID" value="NZ_CP136864.1"/>
</dbReference>
<keyword evidence="2" id="KW-0732">Signal</keyword>
<dbReference type="PANTHER" id="PTHR43739:SF5">
    <property type="entry name" value="EXO-ALPHA-SIALIDASE"/>
    <property type="match status" value="1"/>
</dbReference>
<proteinExistence type="predicted"/>
<dbReference type="SUPFAM" id="SSF50939">
    <property type="entry name" value="Sialidases"/>
    <property type="match status" value="1"/>
</dbReference>
<feature type="chain" id="PRO_5047510523" evidence="2">
    <location>
        <begin position="20"/>
        <end position="1085"/>
    </location>
</feature>
<dbReference type="InterPro" id="IPR031778">
    <property type="entry name" value="Sortilin_N"/>
</dbReference>
<gene>
    <name evidence="4" type="ORF">R0135_13135</name>
</gene>
<organism evidence="4 5">
    <name type="scientific">Congregibacter variabilis</name>
    <dbReference type="NCBI Taxonomy" id="3081200"/>
    <lineage>
        <taxon>Bacteria</taxon>
        <taxon>Pseudomonadati</taxon>
        <taxon>Pseudomonadota</taxon>
        <taxon>Gammaproteobacteria</taxon>
        <taxon>Cellvibrionales</taxon>
        <taxon>Halieaceae</taxon>
        <taxon>Congregibacter</taxon>
    </lineage>
</organism>
<accession>A0ABZ0I1R3</accession>
<dbReference type="CDD" id="cd15482">
    <property type="entry name" value="Sialidase_non-viral"/>
    <property type="match status" value="1"/>
</dbReference>